<evidence type="ECO:0000313" key="2">
    <source>
        <dbReference type="Proteomes" id="UP000663193"/>
    </source>
</evidence>
<dbReference type="EMBL" id="CP069044">
    <property type="protein sequence ID" value="QRD07497.1"/>
    <property type="molecule type" value="Genomic_DNA"/>
</dbReference>
<evidence type="ECO:0000313" key="1">
    <source>
        <dbReference type="EMBL" id="QRD07497.1"/>
    </source>
</evidence>
<gene>
    <name evidence="1" type="ORF">JI435_447500</name>
</gene>
<organism evidence="1 2">
    <name type="scientific">Phaeosphaeria nodorum (strain SN15 / ATCC MYA-4574 / FGSC 10173)</name>
    <name type="common">Glume blotch fungus</name>
    <name type="synonym">Parastagonospora nodorum</name>
    <dbReference type="NCBI Taxonomy" id="321614"/>
    <lineage>
        <taxon>Eukaryota</taxon>
        <taxon>Fungi</taxon>
        <taxon>Dikarya</taxon>
        <taxon>Ascomycota</taxon>
        <taxon>Pezizomycotina</taxon>
        <taxon>Dothideomycetes</taxon>
        <taxon>Pleosporomycetidae</taxon>
        <taxon>Pleosporales</taxon>
        <taxon>Pleosporineae</taxon>
        <taxon>Phaeosphaeriaceae</taxon>
        <taxon>Parastagonospora</taxon>
    </lineage>
</organism>
<accession>A0A7U2ICR7</accession>
<keyword evidence="2" id="KW-1185">Reference proteome</keyword>
<sequence>MRISMFTACYVSELRGITARNSTNAGNAFITLLLFQAVEWEGPRLRVFLEDCVILKWGSDAVVHHELGRARDSARSLRKLCACRCSGDKMERCFWRDVWGKKFEEETSLEGHARFFIFGIDSEIWNQQKSIEI</sequence>
<dbReference type="VEuPathDB" id="FungiDB:JI435_447500"/>
<proteinExistence type="predicted"/>
<dbReference type="AlphaFoldDB" id="A0A7U2ICR7"/>
<protein>
    <submittedName>
        <fullName evidence="1">Uncharacterized protein</fullName>
    </submittedName>
</protein>
<reference evidence="2" key="1">
    <citation type="journal article" date="2021" name="BMC Genomics">
        <title>Chromosome-level genome assembly and manually-curated proteome of model necrotroph Parastagonospora nodorum Sn15 reveals a genome-wide trove of candidate effector homologs, and redundancy of virulence-related functions within an accessory chromosome.</title>
        <authorList>
            <person name="Bertazzoni S."/>
            <person name="Jones D.A.B."/>
            <person name="Phan H.T."/>
            <person name="Tan K.-C."/>
            <person name="Hane J.K."/>
        </authorList>
    </citation>
    <scope>NUCLEOTIDE SEQUENCE [LARGE SCALE GENOMIC DNA]</scope>
    <source>
        <strain evidence="2">SN15 / ATCC MYA-4574 / FGSC 10173)</strain>
    </source>
</reference>
<name>A0A7U2ICR7_PHANO</name>
<dbReference type="Proteomes" id="UP000663193">
    <property type="component" value="Chromosome 22"/>
</dbReference>